<protein>
    <submittedName>
        <fullName evidence="1">Uncharacterized protein</fullName>
    </submittedName>
</protein>
<gene>
    <name evidence="1" type="ORF">NCTC10719_01591</name>
</gene>
<sequence>MSFKLFKKYLELCREIGKEPNWKDLNTFRGIFA</sequence>
<dbReference type="EMBL" id="UAWG01000012">
    <property type="protein sequence ID" value="SQB60038.1"/>
    <property type="molecule type" value="Genomic_DNA"/>
</dbReference>
<name>A0A2X2Y254_CLOPF</name>
<evidence type="ECO:0000313" key="1">
    <source>
        <dbReference type="EMBL" id="SQB60038.1"/>
    </source>
</evidence>
<organism evidence="1 2">
    <name type="scientific">Clostridium perfringens</name>
    <dbReference type="NCBI Taxonomy" id="1502"/>
    <lineage>
        <taxon>Bacteria</taxon>
        <taxon>Bacillati</taxon>
        <taxon>Bacillota</taxon>
        <taxon>Clostridia</taxon>
        <taxon>Eubacteriales</taxon>
        <taxon>Clostridiaceae</taxon>
        <taxon>Clostridium</taxon>
    </lineage>
</organism>
<evidence type="ECO:0000313" key="2">
    <source>
        <dbReference type="Proteomes" id="UP000249986"/>
    </source>
</evidence>
<proteinExistence type="predicted"/>
<dbReference type="AlphaFoldDB" id="A0A2X2Y254"/>
<accession>A0A2X2Y254</accession>
<dbReference type="Proteomes" id="UP000249986">
    <property type="component" value="Unassembled WGS sequence"/>
</dbReference>
<reference evidence="1 2" key="1">
    <citation type="submission" date="2018-06" db="EMBL/GenBank/DDBJ databases">
        <authorList>
            <consortium name="Pathogen Informatics"/>
            <person name="Doyle S."/>
        </authorList>
    </citation>
    <scope>NUCLEOTIDE SEQUENCE [LARGE SCALE GENOMIC DNA]</scope>
    <source>
        <strain evidence="1 2">NCTC10719</strain>
    </source>
</reference>